<accession>A0A0A9GIP3</accession>
<reference evidence="1" key="1">
    <citation type="submission" date="2014-09" db="EMBL/GenBank/DDBJ databases">
        <authorList>
            <person name="Magalhaes I.L.F."/>
            <person name="Oliveira U."/>
            <person name="Santos F.R."/>
            <person name="Vidigal T.H.D.A."/>
            <person name="Brescovit A.D."/>
            <person name="Santos A.J."/>
        </authorList>
    </citation>
    <scope>NUCLEOTIDE SEQUENCE</scope>
    <source>
        <tissue evidence="1">Shoot tissue taken approximately 20 cm above the soil surface</tissue>
    </source>
</reference>
<evidence type="ECO:0000313" key="1">
    <source>
        <dbReference type="EMBL" id="JAE24352.1"/>
    </source>
</evidence>
<protein>
    <submittedName>
        <fullName evidence="1">Uncharacterized protein</fullName>
    </submittedName>
</protein>
<organism evidence="1">
    <name type="scientific">Arundo donax</name>
    <name type="common">Giant reed</name>
    <name type="synonym">Donax arundinaceus</name>
    <dbReference type="NCBI Taxonomy" id="35708"/>
    <lineage>
        <taxon>Eukaryota</taxon>
        <taxon>Viridiplantae</taxon>
        <taxon>Streptophyta</taxon>
        <taxon>Embryophyta</taxon>
        <taxon>Tracheophyta</taxon>
        <taxon>Spermatophyta</taxon>
        <taxon>Magnoliopsida</taxon>
        <taxon>Liliopsida</taxon>
        <taxon>Poales</taxon>
        <taxon>Poaceae</taxon>
        <taxon>PACMAD clade</taxon>
        <taxon>Arundinoideae</taxon>
        <taxon>Arundineae</taxon>
        <taxon>Arundo</taxon>
    </lineage>
</organism>
<dbReference type="AlphaFoldDB" id="A0A0A9GIP3"/>
<reference evidence="1" key="2">
    <citation type="journal article" date="2015" name="Data Brief">
        <title>Shoot transcriptome of the giant reed, Arundo donax.</title>
        <authorList>
            <person name="Barrero R.A."/>
            <person name="Guerrero F.D."/>
            <person name="Moolhuijzen P."/>
            <person name="Goolsby J.A."/>
            <person name="Tidwell J."/>
            <person name="Bellgard S.E."/>
            <person name="Bellgard M.I."/>
        </authorList>
    </citation>
    <scope>NUCLEOTIDE SEQUENCE</scope>
    <source>
        <tissue evidence="1">Shoot tissue taken approximately 20 cm above the soil surface</tissue>
    </source>
</reference>
<proteinExistence type="predicted"/>
<sequence length="105" mass="12234">MKTPIALPGLKIRDDGPSRKPTYKESLIKGIDPLDGEYIDFKLKEKFEIISSQWKKDIKEEVLKDLRKEMDEKFKNIKKEYEGRLDILISDKDIMDIGGHGQKPE</sequence>
<dbReference type="EMBL" id="GBRH01173544">
    <property type="protein sequence ID" value="JAE24352.1"/>
    <property type="molecule type" value="Transcribed_RNA"/>
</dbReference>
<name>A0A0A9GIP3_ARUDO</name>